<reference evidence="2 3" key="1">
    <citation type="submission" date="2020-04" db="EMBL/GenBank/DDBJ databases">
        <title>Massilia sp. RP-1-19 isolated from soil.</title>
        <authorList>
            <person name="Dahal R.H."/>
        </authorList>
    </citation>
    <scope>NUCLEOTIDE SEQUENCE [LARGE SCALE GENOMIC DNA]</scope>
    <source>
        <strain evidence="2 3">RP-1-19</strain>
    </source>
</reference>
<proteinExistence type="predicted"/>
<comment type="caution">
    <text evidence="2">The sequence shown here is derived from an EMBL/GenBank/DDBJ whole genome shotgun (WGS) entry which is preliminary data.</text>
</comment>
<dbReference type="EMBL" id="JABBGG010000002">
    <property type="protein sequence ID" value="NML60640.1"/>
    <property type="molecule type" value="Genomic_DNA"/>
</dbReference>
<dbReference type="AlphaFoldDB" id="A0A848HKC1"/>
<accession>A0A848HKC1</accession>
<feature type="domain" description="Thioredoxin" evidence="1">
    <location>
        <begin position="6"/>
        <end position="119"/>
    </location>
</feature>
<dbReference type="SUPFAM" id="SSF52833">
    <property type="entry name" value="Thioredoxin-like"/>
    <property type="match status" value="1"/>
</dbReference>
<evidence type="ECO:0000259" key="1">
    <source>
        <dbReference type="PROSITE" id="PS51352"/>
    </source>
</evidence>
<name>A0A848HKC1_9BURK</name>
<organism evidence="2 3">
    <name type="scientific">Massilia polaris</name>
    <dbReference type="NCBI Taxonomy" id="2728846"/>
    <lineage>
        <taxon>Bacteria</taxon>
        <taxon>Pseudomonadati</taxon>
        <taxon>Pseudomonadota</taxon>
        <taxon>Betaproteobacteria</taxon>
        <taxon>Burkholderiales</taxon>
        <taxon>Oxalobacteraceae</taxon>
        <taxon>Telluria group</taxon>
        <taxon>Massilia</taxon>
    </lineage>
</organism>
<keyword evidence="3" id="KW-1185">Reference proteome</keyword>
<evidence type="ECO:0000313" key="3">
    <source>
        <dbReference type="Proteomes" id="UP000583752"/>
    </source>
</evidence>
<evidence type="ECO:0000313" key="2">
    <source>
        <dbReference type="EMBL" id="NML60640.1"/>
    </source>
</evidence>
<protein>
    <submittedName>
        <fullName evidence="2">Thioredoxin family protein</fullName>
    </submittedName>
</protein>
<dbReference type="InterPro" id="IPR013766">
    <property type="entry name" value="Thioredoxin_domain"/>
</dbReference>
<dbReference type="RefSeq" id="WP_169464320.1">
    <property type="nucleotide sequence ID" value="NZ_JABBGG010000002.1"/>
</dbReference>
<dbReference type="Gene3D" id="3.40.30.10">
    <property type="entry name" value="Glutaredoxin"/>
    <property type="match status" value="1"/>
</dbReference>
<sequence>MDGFDWFSGEPAAAFAHAHASGRALFLYWGASWCPPCNRIKADTFARPDFAELAQSFVALHIDGDAPGAQQLAAHYKLRSYPTLVVFRADGTEVTRLPCELAGGRFVKTLALALHATYTVAQSLSAALSRERTLSDDEWRMLSFYSWDTDEHQVLKNLDFAAALASMTRACTLDDAGLRLEWHAVHAAAMGGKAGIDQRSVIARICAALADPKTVCAQMDLVITYAVDLIRFLTEPGSDARAAFAQAWAAALETLISDPTLSLADQLSALRVRVRLARLGAPLEHMADLVRARVAASVAEVSEPALRHTVLNTAAGILADASLPEEAEALLVAELERSHSPFYFMHNLATIAKKRGDPVRAIDWYEQAWTSARGTATRLQWGTTYLQSLVDFAPHDAGRIDRLSGQIVDELSGMADPSSQRNATQLVRIAGKLGAWTGRSERAILLRQMALTLAA</sequence>
<dbReference type="Proteomes" id="UP000583752">
    <property type="component" value="Unassembled WGS sequence"/>
</dbReference>
<dbReference type="CDD" id="cd02947">
    <property type="entry name" value="TRX_family"/>
    <property type="match status" value="1"/>
</dbReference>
<dbReference type="InterPro" id="IPR036249">
    <property type="entry name" value="Thioredoxin-like_sf"/>
</dbReference>
<dbReference type="Pfam" id="PF13899">
    <property type="entry name" value="Thioredoxin_7"/>
    <property type="match status" value="1"/>
</dbReference>
<dbReference type="PROSITE" id="PS51352">
    <property type="entry name" value="THIOREDOXIN_2"/>
    <property type="match status" value="1"/>
</dbReference>
<gene>
    <name evidence="2" type="ORF">HHL21_05965</name>
</gene>